<keyword evidence="3" id="KW-0723">Serine/threonine-protein kinase</keyword>
<accession>A0A4Y2GNR5</accession>
<evidence type="ECO:0000259" key="13">
    <source>
        <dbReference type="PROSITE" id="PS51253"/>
    </source>
</evidence>
<dbReference type="PROSITE" id="PS00108">
    <property type="entry name" value="PROTEIN_KINASE_ST"/>
    <property type="match status" value="1"/>
</dbReference>
<keyword evidence="15" id="KW-1185">Reference proteome</keyword>
<protein>
    <submittedName>
        <fullName evidence="14">Jerky</fullName>
    </submittedName>
</protein>
<evidence type="ECO:0000256" key="4">
    <source>
        <dbReference type="ARBA" id="ARBA00022679"/>
    </source>
</evidence>
<keyword evidence="6" id="KW-0418">Kinase</keyword>
<dbReference type="Pfam" id="PF03221">
    <property type="entry name" value="HTH_Tnp_Tc5"/>
    <property type="match status" value="1"/>
</dbReference>
<comment type="caution">
    <text evidence="14">The sequence shown here is derived from an EMBL/GenBank/DDBJ whole genome shotgun (WGS) entry which is preliminary data.</text>
</comment>
<dbReference type="InterPro" id="IPR004875">
    <property type="entry name" value="DDE_SF_endonuclease_dom"/>
</dbReference>
<dbReference type="GO" id="GO:0004674">
    <property type="term" value="F:protein serine/threonine kinase activity"/>
    <property type="evidence" value="ECO:0007669"/>
    <property type="project" value="UniProtKB-KW"/>
</dbReference>
<comment type="similarity">
    <text evidence="2">Belongs to the protein kinase superfamily. CMGC Ser/Thr protein kinase family. MNB/DYRK subfamily.</text>
</comment>
<dbReference type="InterPro" id="IPR008271">
    <property type="entry name" value="Ser/Thr_kinase_AS"/>
</dbReference>
<dbReference type="PROSITE" id="PS51253">
    <property type="entry name" value="HTH_CENPB"/>
    <property type="match status" value="1"/>
</dbReference>
<keyword evidence="8 10" id="KW-0238">DNA-binding</keyword>
<evidence type="ECO:0000313" key="14">
    <source>
        <dbReference type="EMBL" id="GBM55213.1"/>
    </source>
</evidence>
<evidence type="ECO:0000256" key="1">
    <source>
        <dbReference type="ARBA" id="ARBA00004123"/>
    </source>
</evidence>
<dbReference type="Gene3D" id="3.30.200.20">
    <property type="entry name" value="Phosphorylase Kinase, domain 1"/>
    <property type="match status" value="1"/>
</dbReference>
<evidence type="ECO:0000256" key="3">
    <source>
        <dbReference type="ARBA" id="ARBA00022527"/>
    </source>
</evidence>
<dbReference type="PROSITE" id="PS50960">
    <property type="entry name" value="HTH_PSQ"/>
    <property type="match status" value="1"/>
</dbReference>
<dbReference type="InterPro" id="IPR006600">
    <property type="entry name" value="HTH_CenpB_DNA-bd_dom"/>
</dbReference>
<dbReference type="InterPro" id="IPR000719">
    <property type="entry name" value="Prot_kinase_dom"/>
</dbReference>
<dbReference type="GO" id="GO:0003677">
    <property type="term" value="F:DNA binding"/>
    <property type="evidence" value="ECO:0007669"/>
    <property type="project" value="UniProtKB-UniRule"/>
</dbReference>
<dbReference type="FunFam" id="1.10.510.10:FF:000112">
    <property type="entry name" value="Putative dual specificity tyrosine-phosphorylation-regulated kinase 2"/>
    <property type="match status" value="1"/>
</dbReference>
<dbReference type="SUPFAM" id="SSF56112">
    <property type="entry name" value="Protein kinase-like (PK-like)"/>
    <property type="match status" value="1"/>
</dbReference>
<dbReference type="GO" id="GO:0005634">
    <property type="term" value="C:nucleus"/>
    <property type="evidence" value="ECO:0007669"/>
    <property type="project" value="UniProtKB-SubCell"/>
</dbReference>
<dbReference type="InterPro" id="IPR009057">
    <property type="entry name" value="Homeodomain-like_sf"/>
</dbReference>
<dbReference type="PANTHER" id="PTHR24058">
    <property type="entry name" value="DUAL SPECIFICITY PROTEIN KINASE"/>
    <property type="match status" value="1"/>
</dbReference>
<dbReference type="PANTHER" id="PTHR24058:SF22">
    <property type="entry name" value="DUAL SPECIFICITY TYROSINE-PHOSPHORYLATION-REGULATED KINASE 4"/>
    <property type="match status" value="1"/>
</dbReference>
<dbReference type="SMART" id="SM00674">
    <property type="entry name" value="CENPB"/>
    <property type="match status" value="1"/>
</dbReference>
<feature type="domain" description="Protein kinase" evidence="11">
    <location>
        <begin position="440"/>
        <end position="749"/>
    </location>
</feature>
<dbReference type="GO" id="GO:0005856">
    <property type="term" value="C:cytoskeleton"/>
    <property type="evidence" value="ECO:0007669"/>
    <property type="project" value="TreeGrafter"/>
</dbReference>
<sequence>MFSKPKPSSSKGEKRKHVTLTLNQKLEIIKRLEKGENRNILMNEFNIGSSTIYDIKKQKDKLMKFASQSVTTEKLASRQTLKKPKLEQLDSVLFKWFSAVRSEGKPVTGPMIVEKAKKFGQDLGVAESEFNYSDGWLRNFKFRHGIRRLDVTGETLSANQNSAEKYKDEFEKIVADNDLTPEQIYNAAETGLLWRCLPTSTLAGGGEKAAKGFKKNKDRLTVLLCANASGNHRVTPFVIGKSAKPRAFKNVTHLPAQYKAQSNAWMTAALFKDWFFHHFVPEVKESFKSLGLPEDTKAILLLDNCKAHPPVDELVSGNIVATLLPPNVTSLIQPMDQGVKNTTLQKCWRKLWPAANPASDLTLQTDEEENHQDALTKVLDVVRNADNPLKTLPEDEVEEWLLIDENEPVEQELTDEDIINIVVNPQPTQNLEESDSDAETEEKEKISWAEAAESLNKFTSFADAITSYSASEIIDFHIIRNKFYTKRQKFHQQALVEVKILEHLCRKDRDGSHHMIKMLNHFYFRNHLCITFELMGLNLYELIKKNNYRGIGNTMIRRYAFALVQCLRLLHKEHIIHCDLKPENILLKQRGANSIKVIDFGSSCYTHQRVYTYIQSRFYRSPEVILGLPYGPAIDMWSLGCILSELQTGMPLFPGENEADQLACIMEVLGPPPPVVLELASRRRLFFDSKGNPRCITNSKGKKRRSGTRPLSIALNTDDQDFIDFIARCLDWNSSLRMSPDEALQHPWLLACASQRISSQSSFRDLESVLHEDISCPEEYDDPLEDSGTFLPSIL</sequence>
<evidence type="ECO:0000256" key="6">
    <source>
        <dbReference type="ARBA" id="ARBA00022777"/>
    </source>
</evidence>
<keyword evidence="9 10" id="KW-0539">Nucleus</keyword>
<evidence type="ECO:0000313" key="15">
    <source>
        <dbReference type="Proteomes" id="UP000499080"/>
    </source>
</evidence>
<keyword evidence="4" id="KW-0808">Transferase</keyword>
<keyword evidence="7" id="KW-0067">ATP-binding</keyword>
<evidence type="ECO:0000256" key="8">
    <source>
        <dbReference type="ARBA" id="ARBA00023125"/>
    </source>
</evidence>
<dbReference type="Pfam" id="PF03184">
    <property type="entry name" value="DDE_1"/>
    <property type="match status" value="1"/>
</dbReference>
<dbReference type="PROSITE" id="PS50011">
    <property type="entry name" value="PROTEIN_KINASE_DOM"/>
    <property type="match status" value="1"/>
</dbReference>
<evidence type="ECO:0000256" key="10">
    <source>
        <dbReference type="PROSITE-ProRule" id="PRU00320"/>
    </source>
</evidence>
<evidence type="ECO:0000256" key="5">
    <source>
        <dbReference type="ARBA" id="ARBA00022741"/>
    </source>
</evidence>
<dbReference type="Gene3D" id="1.10.510.10">
    <property type="entry name" value="Transferase(Phosphotransferase) domain 1"/>
    <property type="match status" value="1"/>
</dbReference>
<dbReference type="Pfam" id="PF00069">
    <property type="entry name" value="Pkinase"/>
    <property type="match status" value="1"/>
</dbReference>
<evidence type="ECO:0000259" key="12">
    <source>
        <dbReference type="PROSITE" id="PS50960"/>
    </source>
</evidence>
<feature type="domain" description="HTH CENPB-type" evidence="13">
    <location>
        <begin position="77"/>
        <end position="150"/>
    </location>
</feature>
<dbReference type="GO" id="GO:0005737">
    <property type="term" value="C:cytoplasm"/>
    <property type="evidence" value="ECO:0007669"/>
    <property type="project" value="TreeGrafter"/>
</dbReference>
<dbReference type="OrthoDB" id="6420671at2759"/>
<dbReference type="Gene3D" id="1.10.10.60">
    <property type="entry name" value="Homeodomain-like"/>
    <property type="match status" value="2"/>
</dbReference>
<dbReference type="EMBL" id="BGPR01001491">
    <property type="protein sequence ID" value="GBM55213.1"/>
    <property type="molecule type" value="Genomic_DNA"/>
</dbReference>
<comment type="subcellular location">
    <subcellularLocation>
        <location evidence="1 10">Nucleus</location>
    </subcellularLocation>
</comment>
<feature type="DNA-binding region" description="H-T-H motif" evidence="10">
    <location>
        <begin position="38"/>
        <end position="58"/>
    </location>
</feature>
<feature type="domain" description="HTH psq-type" evidence="12">
    <location>
        <begin position="11"/>
        <end position="62"/>
    </location>
</feature>
<dbReference type="Proteomes" id="UP000499080">
    <property type="component" value="Unassembled WGS sequence"/>
</dbReference>
<proteinExistence type="inferred from homology"/>
<dbReference type="SUPFAM" id="SSF46689">
    <property type="entry name" value="Homeodomain-like"/>
    <property type="match status" value="2"/>
</dbReference>
<evidence type="ECO:0000256" key="9">
    <source>
        <dbReference type="ARBA" id="ARBA00023242"/>
    </source>
</evidence>
<dbReference type="InterPro" id="IPR011009">
    <property type="entry name" value="Kinase-like_dom_sf"/>
</dbReference>
<dbReference type="GO" id="GO:0005524">
    <property type="term" value="F:ATP binding"/>
    <property type="evidence" value="ECO:0007669"/>
    <property type="project" value="UniProtKB-KW"/>
</dbReference>
<gene>
    <name evidence="14" type="primary">JRK_67</name>
    <name evidence="14" type="ORF">AVEN_158102_1</name>
</gene>
<keyword evidence="5" id="KW-0547">Nucleotide-binding</keyword>
<evidence type="ECO:0000259" key="11">
    <source>
        <dbReference type="PROSITE" id="PS50011"/>
    </source>
</evidence>
<evidence type="ECO:0000256" key="2">
    <source>
        <dbReference type="ARBA" id="ARBA00008867"/>
    </source>
</evidence>
<dbReference type="AlphaFoldDB" id="A0A4Y2GNR5"/>
<name>A0A4Y2GNR5_ARAVE</name>
<dbReference type="InterPro" id="IPR050494">
    <property type="entry name" value="Ser_Thr_dual-spec_kinase"/>
</dbReference>
<dbReference type="SMART" id="SM00220">
    <property type="entry name" value="S_TKc"/>
    <property type="match status" value="1"/>
</dbReference>
<dbReference type="Pfam" id="PF04218">
    <property type="entry name" value="CENP-B_N"/>
    <property type="match status" value="1"/>
</dbReference>
<organism evidence="14 15">
    <name type="scientific">Araneus ventricosus</name>
    <name type="common">Orbweaver spider</name>
    <name type="synonym">Epeira ventricosa</name>
    <dbReference type="NCBI Taxonomy" id="182803"/>
    <lineage>
        <taxon>Eukaryota</taxon>
        <taxon>Metazoa</taxon>
        <taxon>Ecdysozoa</taxon>
        <taxon>Arthropoda</taxon>
        <taxon>Chelicerata</taxon>
        <taxon>Arachnida</taxon>
        <taxon>Araneae</taxon>
        <taxon>Araneomorphae</taxon>
        <taxon>Entelegynae</taxon>
        <taxon>Araneoidea</taxon>
        <taxon>Araneidae</taxon>
        <taxon>Araneus</taxon>
    </lineage>
</organism>
<reference evidence="14 15" key="1">
    <citation type="journal article" date="2019" name="Sci. Rep.">
        <title>Orb-weaving spider Araneus ventricosus genome elucidates the spidroin gene catalogue.</title>
        <authorList>
            <person name="Kono N."/>
            <person name="Nakamura H."/>
            <person name="Ohtoshi R."/>
            <person name="Moran D.A.P."/>
            <person name="Shinohara A."/>
            <person name="Yoshida Y."/>
            <person name="Fujiwara M."/>
            <person name="Mori M."/>
            <person name="Tomita M."/>
            <person name="Arakawa K."/>
        </authorList>
    </citation>
    <scope>NUCLEOTIDE SEQUENCE [LARGE SCALE GENOMIC DNA]</scope>
</reference>
<dbReference type="InterPro" id="IPR007889">
    <property type="entry name" value="HTH_Psq"/>
</dbReference>
<evidence type="ECO:0000256" key="7">
    <source>
        <dbReference type="ARBA" id="ARBA00022840"/>
    </source>
</evidence>